<name>R7UWR2_CAPTE</name>
<dbReference type="EMBL" id="KB297286">
    <property type="protein sequence ID" value="ELU10682.1"/>
    <property type="molecule type" value="Genomic_DNA"/>
</dbReference>
<reference evidence="4 6" key="2">
    <citation type="journal article" date="2013" name="Nature">
        <title>Insights into bilaterian evolution from three spiralian genomes.</title>
        <authorList>
            <person name="Simakov O."/>
            <person name="Marletaz F."/>
            <person name="Cho S.J."/>
            <person name="Edsinger-Gonzales E."/>
            <person name="Havlak P."/>
            <person name="Hellsten U."/>
            <person name="Kuo D.H."/>
            <person name="Larsson T."/>
            <person name="Lv J."/>
            <person name="Arendt D."/>
            <person name="Savage R."/>
            <person name="Osoegawa K."/>
            <person name="de Jong P."/>
            <person name="Grimwood J."/>
            <person name="Chapman J.A."/>
            <person name="Shapiro H."/>
            <person name="Aerts A."/>
            <person name="Otillar R.P."/>
            <person name="Terry A.Y."/>
            <person name="Boore J.L."/>
            <person name="Grigoriev I.V."/>
            <person name="Lindberg D.R."/>
            <person name="Seaver E.C."/>
            <person name="Weisblat D.A."/>
            <person name="Putnam N.H."/>
            <person name="Rokhsar D.S."/>
        </authorList>
    </citation>
    <scope>NUCLEOTIDE SEQUENCE</scope>
    <source>
        <strain evidence="4 6">I ESC-2004</strain>
    </source>
</reference>
<evidence type="ECO:0000256" key="2">
    <source>
        <dbReference type="RuleBase" id="RU361242"/>
    </source>
</evidence>
<reference evidence="6" key="1">
    <citation type="submission" date="2012-12" db="EMBL/GenBank/DDBJ databases">
        <authorList>
            <person name="Hellsten U."/>
            <person name="Grimwood J."/>
            <person name="Chapman J.A."/>
            <person name="Shapiro H."/>
            <person name="Aerts A."/>
            <person name="Otillar R.P."/>
            <person name="Terry A.Y."/>
            <person name="Boore J.L."/>
            <person name="Simakov O."/>
            <person name="Marletaz F."/>
            <person name="Cho S.-J."/>
            <person name="Edsinger-Gonzales E."/>
            <person name="Havlak P."/>
            <person name="Kuo D.-H."/>
            <person name="Larsson T."/>
            <person name="Lv J."/>
            <person name="Arendt D."/>
            <person name="Savage R."/>
            <person name="Osoegawa K."/>
            <person name="de Jong P."/>
            <person name="Lindberg D.R."/>
            <person name="Seaver E.C."/>
            <person name="Weisblat D.A."/>
            <person name="Putnam N.H."/>
            <person name="Grigoriev I.V."/>
            <person name="Rokhsar D.S."/>
        </authorList>
    </citation>
    <scope>NUCLEOTIDE SEQUENCE</scope>
    <source>
        <strain evidence="6">I ESC-2004</strain>
    </source>
</reference>
<feature type="domain" description="Glycosyltransferase 2-like" evidence="3">
    <location>
        <begin position="109"/>
        <end position="295"/>
    </location>
</feature>
<keyword evidence="2" id="KW-0812">Transmembrane</keyword>
<keyword evidence="2" id="KW-0472">Membrane</keyword>
<reference evidence="5" key="3">
    <citation type="submission" date="2015-06" db="UniProtKB">
        <authorList>
            <consortium name="EnsemblMetazoa"/>
        </authorList>
    </citation>
    <scope>IDENTIFICATION</scope>
</reference>
<comment type="subcellular location">
    <subcellularLocation>
        <location evidence="2">Golgi apparatus membrane</location>
        <topology evidence="2">Single-pass type II membrane protein</topology>
    </subcellularLocation>
</comment>
<comment type="pathway">
    <text evidence="2">Protein modification; protein glycosylation.</text>
</comment>
<dbReference type="Gene3D" id="3.90.550.10">
    <property type="entry name" value="Spore Coat Polysaccharide Biosynthesis Protein SpsA, Chain A"/>
    <property type="match status" value="1"/>
</dbReference>
<dbReference type="GO" id="GO:0004653">
    <property type="term" value="F:polypeptide N-acetylgalactosaminyltransferase activity"/>
    <property type="evidence" value="ECO:0007669"/>
    <property type="project" value="TreeGrafter"/>
</dbReference>
<evidence type="ECO:0000259" key="3">
    <source>
        <dbReference type="Pfam" id="PF00535"/>
    </source>
</evidence>
<dbReference type="EnsemblMetazoa" id="CapteT169618">
    <property type="protein sequence ID" value="CapteP169618"/>
    <property type="gene ID" value="CapteG169618"/>
</dbReference>
<dbReference type="OMA" id="ICRTENN"/>
<evidence type="ECO:0000313" key="5">
    <source>
        <dbReference type="EnsemblMetazoa" id="CapteP169618"/>
    </source>
</evidence>
<dbReference type="SUPFAM" id="SSF53448">
    <property type="entry name" value="Nucleotide-diphospho-sugar transferases"/>
    <property type="match status" value="1"/>
</dbReference>
<dbReference type="GO" id="GO:0000139">
    <property type="term" value="C:Golgi membrane"/>
    <property type="evidence" value="ECO:0007669"/>
    <property type="project" value="UniProtKB-SubCell"/>
</dbReference>
<comment type="cofactor">
    <cofactor evidence="2">
        <name>Mn(2+)</name>
        <dbReference type="ChEBI" id="CHEBI:29035"/>
    </cofactor>
</comment>
<dbReference type="STRING" id="283909.R7UWR2"/>
<dbReference type="Pfam" id="PF00535">
    <property type="entry name" value="Glycos_transf_2"/>
    <property type="match status" value="1"/>
</dbReference>
<keyword evidence="2" id="KW-0333">Golgi apparatus</keyword>
<dbReference type="SUPFAM" id="SSF50370">
    <property type="entry name" value="Ricin B-like lectins"/>
    <property type="match status" value="1"/>
</dbReference>
<feature type="transmembrane region" description="Helical" evidence="2">
    <location>
        <begin position="12"/>
        <end position="31"/>
    </location>
</feature>
<dbReference type="InterPro" id="IPR035992">
    <property type="entry name" value="Ricin_B-like_lectins"/>
</dbReference>
<keyword evidence="1 2" id="KW-1015">Disulfide bond</keyword>
<dbReference type="GO" id="GO:0006493">
    <property type="term" value="P:protein O-linked glycosylation"/>
    <property type="evidence" value="ECO:0007669"/>
    <property type="project" value="TreeGrafter"/>
</dbReference>
<gene>
    <name evidence="4" type="ORF">CAPTEDRAFT_169618</name>
</gene>
<keyword evidence="2" id="KW-0808">Transferase</keyword>
<keyword evidence="6" id="KW-1185">Reference proteome</keyword>
<dbReference type="PANTHER" id="PTHR11675">
    <property type="entry name" value="N-ACETYLGALACTOSAMINYLTRANSFERASE"/>
    <property type="match status" value="1"/>
</dbReference>
<keyword evidence="2" id="KW-0464">Manganese</keyword>
<accession>R7UWR2</accession>
<dbReference type="OrthoDB" id="6057956at2759"/>
<dbReference type="PANTHER" id="PTHR11675:SF119">
    <property type="entry name" value="POLYPEPTIDE N-ACETYLGALACTOSAMINYLTRANSFERASE 2"/>
    <property type="match status" value="1"/>
</dbReference>
<dbReference type="EMBL" id="AMQN01005976">
    <property type="status" value="NOT_ANNOTATED_CDS"/>
    <property type="molecule type" value="Genomic_DNA"/>
</dbReference>
<evidence type="ECO:0000256" key="1">
    <source>
        <dbReference type="ARBA" id="ARBA00023157"/>
    </source>
</evidence>
<protein>
    <recommendedName>
        <fullName evidence="2">Polypeptide N-acetylgalactosaminyltransferase</fullName>
        <ecNumber evidence="2">2.4.1.-</ecNumber>
    </recommendedName>
    <alternativeName>
        <fullName evidence="2">Protein-UDP acetylgalactosaminyltransferase</fullName>
    </alternativeName>
</protein>
<dbReference type="InterPro" id="IPR029044">
    <property type="entry name" value="Nucleotide-diphossugar_trans"/>
</dbReference>
<keyword evidence="2" id="KW-0430">Lectin</keyword>
<evidence type="ECO:0000313" key="6">
    <source>
        <dbReference type="Proteomes" id="UP000014760"/>
    </source>
</evidence>
<dbReference type="GO" id="GO:0030246">
    <property type="term" value="F:carbohydrate binding"/>
    <property type="evidence" value="ECO:0007669"/>
    <property type="project" value="UniProtKB-KW"/>
</dbReference>
<sequence>MVRSWRAWLRDVVVVLLFAWQIIALCVLIQHEPLLPRPASSSLSRTPVGDREVLTKIWKEFQLKKSISPPSNINESRSDELGLWRDLPDTRPHACRDVIHSHPLPRTGVVIPFFQEPFSVLVRTVQSVLDRTPDALLKEVVLVDDASENEILDEALEKYLSKLGGKVRLMRNFQREGLIRSRLKGMLATNSEAVVFLDANVEVNSHWLEPLLEELKKKPTTIVQPFVDGIDSNTMAYSAPQRPLFSGSFSWDLRYVWGQLPEHVEEAALKRGQPYWSVALVGCAMLVNRKYFESIGTFDSDQRIWGGENLELSFRAWMCGGSVVTVPCSRVGHIFRKTVYADVNTFQEVLQKNLIRTAEVWMDDFKKYFYGSAVMYKSKSSLTDDEKTSLAKRVELRKRLKCKSFSWFLRNVAPEVIIPSRRAVLHGEIANRASTACWDVADDRYITLNYLCWRHRVMTENVFTLTSDGLLMRGDSCVKVNLPNPSLLLGDCPERPSLEDGLWFFIGTRHVGQIQLRLLVKGAEKTFCIEHVTSITKLHYREQMPQIHSCDSKFTFQTWSFTYRFNHSMSSH</sequence>
<keyword evidence="2" id="KW-1133">Transmembrane helix</keyword>
<dbReference type="Proteomes" id="UP000014760">
    <property type="component" value="Unassembled WGS sequence"/>
</dbReference>
<keyword evidence="2" id="KW-0328">Glycosyltransferase</keyword>
<evidence type="ECO:0000313" key="4">
    <source>
        <dbReference type="EMBL" id="ELU10682.1"/>
    </source>
</evidence>
<dbReference type="EC" id="2.4.1.-" evidence="2"/>
<dbReference type="UniPathway" id="UPA00378"/>
<comment type="similarity">
    <text evidence="2">Belongs to the glycosyltransferase 2 family. GalNAc-T subfamily.</text>
</comment>
<organism evidence="4">
    <name type="scientific">Capitella teleta</name>
    <name type="common">Polychaete worm</name>
    <dbReference type="NCBI Taxonomy" id="283909"/>
    <lineage>
        <taxon>Eukaryota</taxon>
        <taxon>Metazoa</taxon>
        <taxon>Spiralia</taxon>
        <taxon>Lophotrochozoa</taxon>
        <taxon>Annelida</taxon>
        <taxon>Polychaeta</taxon>
        <taxon>Sedentaria</taxon>
        <taxon>Scolecida</taxon>
        <taxon>Capitellidae</taxon>
        <taxon>Capitella</taxon>
    </lineage>
</organism>
<proteinExistence type="inferred from homology"/>
<dbReference type="InterPro" id="IPR001173">
    <property type="entry name" value="Glyco_trans_2-like"/>
</dbReference>
<dbReference type="HOGENOM" id="CLU_013477_0_1_1"/>
<dbReference type="AlphaFoldDB" id="R7UWR2"/>